<sequence>MAIPSFSSTVVARAAAALYGIQLGNATMTSVLAEANLGGGGIGALINGVYARDFGTKSAHDVAVLVTANLGITGAGVTDAVAYLENLLNTTPAAERGMAIADAAALFSGLTSDGVYGAAASAFNGRIASAVAYAQTAGTIDRPFNAGASLGMTMGQDFLSGTPGNDVIQARIFNNSNSWQSGDWTDGGAGNDRIEADMGSSAVFSVTPETTGVEQIAVRAQSHQTDSGDNNVSNFSRVQIDAERIVGATRFESNNSRADLIFEDVRILPSQITKDITIAMVETDPGHVDYAVYFDQYSLKNQVSNTSSINLQIMDTVAAAAGLAPLLNSNYGAFTFTVTIGGVARTVTLGSQAIQDAQTYAQLAAAFQTALNAEFGAGVATATVGDNFTVVDPASRIAVTGQNIVLTTNTLATFSTPAGSGWLADGVAPPASNFYTNFFTGTTASASLVTSTVILDDVGRGSTGGELVIGGLSVGTTSSSLGVQRFEIEVRDNSKLESINSTNNTLREVTIVNGVTTSSSHAYVPTVQDAGNLTVNGNAGANGANVSGSSGRVPVSTITDAATAPGNNAINGVQSTTNVLAPITTFGFSDVRLIDASTMRGKFEFTAQVTASSLAKYLNLKDIQSNPAGDNIAFTYNGGTNDDTMWVRLDTGFAASRNTIMVGREDFTFTANGGTGNDWINVALTPTPGGDQAWYTNQKLNKNLTINGDAGDDVIRKPGAGDFIINGGTGLDTVYADNSGTQAIAAGNASLAGAVYTAAEAAELAAALALANLANSTNDGAAVAPQPANTGNPNPLGQADTTVAALNTLDLFLPVTFVDPADATLPLVVSHANLKTQIDNAYAAGALTVAQQQALYVAYNVASAGTIITPATLVARPDITDEVAVAGNLTAAEFAAGNAVLDGYLVAARAAAATADAADARVATEAGLLNATQLAVVNAQLAVNGVFSWEADETIAGINLNGNGTAVVLNGLTALRTALVLGATDAAVLAALVNARDNQIITDAEATALLNASISGGAGTVDAAELFAIQVILEPMIATATALNTAANDALTAAIAANNTAVRTAAGIVGADPFTAAASAVANDFVGSTEAAAAATAAQTALTAFNNATLNPALALQAALAALKSAIAVGVSDLNVTLLTAAAVAAGTITAGDKVAIDNASGATPTAAADTVNLTEKNATDVLITALQVANNAVVAQAQQEAATLTAIRDATAFASAQALAAANASPGAGTGPFDATSSRAVWVLNTASQAAVSTAPGTPYVLAVNDERNVFDLKSDANNTYNFFAARVTVTFKDITASVEIPNTGFRTSDLQINQAIKDAINNNVVLNKLISATDGPANTLVITSLIDGVMSNANFGVALTLPALAGIVDVAGAAAVYGTASTAEAVLAAMTTALAAFNTKGDYVDQLAETGAFGGNAQVTGAASVTTSDNTITPGDGNDVTVLGTTVGTDALLSSNDRVVFGANFGNDTVVHFQAGAQTTGGDVLVLAALGGSILGTAFNVNNSINVANETTANDTAAEIAALFADSATAQTHVYIAVDILTNIGKVYTVSDAAGTAAGNVTATLAGTIDLADTLWSTLTADNFA</sequence>
<dbReference type="Proteomes" id="UP000737171">
    <property type="component" value="Unassembled WGS sequence"/>
</dbReference>
<evidence type="ECO:0000313" key="2">
    <source>
        <dbReference type="Proteomes" id="UP000737171"/>
    </source>
</evidence>
<accession>A0ABX2EDW8</accession>
<comment type="caution">
    <text evidence="1">The sequence shown here is derived from an EMBL/GenBank/DDBJ whole genome shotgun (WGS) entry which is preliminary data.</text>
</comment>
<dbReference type="SUPFAM" id="SSF51120">
    <property type="entry name" value="beta-Roll"/>
    <property type="match status" value="1"/>
</dbReference>
<dbReference type="EMBL" id="JABRWJ010000002">
    <property type="protein sequence ID" value="NRF66804.1"/>
    <property type="molecule type" value="Genomic_DNA"/>
</dbReference>
<protein>
    <submittedName>
        <fullName evidence="1">Uncharacterized protein</fullName>
    </submittedName>
</protein>
<dbReference type="RefSeq" id="WP_173121907.1">
    <property type="nucleotide sequence ID" value="NZ_JABRWJ010000002.1"/>
</dbReference>
<organism evidence="1 2">
    <name type="scientific">Pseudaquabacterium terrae</name>
    <dbReference type="NCBI Taxonomy" id="2732868"/>
    <lineage>
        <taxon>Bacteria</taxon>
        <taxon>Pseudomonadati</taxon>
        <taxon>Pseudomonadota</taxon>
        <taxon>Betaproteobacteria</taxon>
        <taxon>Burkholderiales</taxon>
        <taxon>Sphaerotilaceae</taxon>
        <taxon>Pseudaquabacterium</taxon>
    </lineage>
</organism>
<dbReference type="InterPro" id="IPR011049">
    <property type="entry name" value="Serralysin-like_metalloprot_C"/>
</dbReference>
<dbReference type="PRINTS" id="PR00313">
    <property type="entry name" value="CABNDNGRPT"/>
</dbReference>
<name>A0ABX2EDW8_9BURK</name>
<evidence type="ECO:0000313" key="1">
    <source>
        <dbReference type="EMBL" id="NRF66804.1"/>
    </source>
</evidence>
<reference evidence="1 2" key="1">
    <citation type="submission" date="2020-05" db="EMBL/GenBank/DDBJ databases">
        <title>Aquincola sp. isolate from soil.</title>
        <authorList>
            <person name="Han J."/>
            <person name="Kim D.-U."/>
        </authorList>
    </citation>
    <scope>NUCLEOTIDE SEQUENCE [LARGE SCALE GENOMIC DNA]</scope>
    <source>
        <strain evidence="1 2">S2</strain>
    </source>
</reference>
<keyword evidence="2" id="KW-1185">Reference proteome</keyword>
<gene>
    <name evidence="1" type="ORF">HLB44_07400</name>
</gene>
<proteinExistence type="predicted"/>